<organism evidence="2 3">
    <name type="scientific">Drosophila navojoa</name>
    <name type="common">Fruit fly</name>
    <dbReference type="NCBI Taxonomy" id="7232"/>
    <lineage>
        <taxon>Eukaryota</taxon>
        <taxon>Metazoa</taxon>
        <taxon>Ecdysozoa</taxon>
        <taxon>Arthropoda</taxon>
        <taxon>Hexapoda</taxon>
        <taxon>Insecta</taxon>
        <taxon>Pterygota</taxon>
        <taxon>Neoptera</taxon>
        <taxon>Endopterygota</taxon>
        <taxon>Diptera</taxon>
        <taxon>Brachycera</taxon>
        <taxon>Muscomorpha</taxon>
        <taxon>Ephydroidea</taxon>
        <taxon>Drosophilidae</taxon>
        <taxon>Drosophila</taxon>
    </lineage>
</organism>
<feature type="compositionally biased region" description="Low complexity" evidence="1">
    <location>
        <begin position="1"/>
        <end position="12"/>
    </location>
</feature>
<reference evidence="2 3" key="1">
    <citation type="journal article" date="2019" name="J. Hered.">
        <title>An Improved Genome Assembly for Drosophila navojoa, the Basal Species in the mojavensis Cluster.</title>
        <authorList>
            <person name="Vanderlinde T."/>
            <person name="Dupim E.G."/>
            <person name="Nazario-Yepiz N.O."/>
            <person name="Carvalho A.B."/>
        </authorList>
    </citation>
    <scope>NUCLEOTIDE SEQUENCE [LARGE SCALE GENOMIC DNA]</scope>
    <source>
        <strain evidence="2">Navoj_Jal97</strain>
        <tissue evidence="2">Whole organism</tissue>
    </source>
</reference>
<dbReference type="EMBL" id="LSRL02000068">
    <property type="protein sequence ID" value="TDG45909.1"/>
    <property type="molecule type" value="Genomic_DNA"/>
</dbReference>
<name>A0A484BB45_DRONA</name>
<keyword evidence="3" id="KW-1185">Reference proteome</keyword>
<dbReference type="Proteomes" id="UP000295192">
    <property type="component" value="Unassembled WGS sequence"/>
</dbReference>
<sequence length="122" mass="13422">MTTAATTTTTTTMGDGDVGAVEDVENVGSFPAGDDDDAVEDEQNDTADVADEQRSDQKEPEHCKRQLERLRLELELELELKQAPFGRLNRTQIHWHSMAFSIRIVALDSAQLSGNKSMCVGL</sequence>
<feature type="compositionally biased region" description="Basic and acidic residues" evidence="1">
    <location>
        <begin position="51"/>
        <end position="63"/>
    </location>
</feature>
<evidence type="ECO:0000256" key="1">
    <source>
        <dbReference type="SAM" id="MobiDB-lite"/>
    </source>
</evidence>
<accession>A0A484BB45</accession>
<evidence type="ECO:0000313" key="2">
    <source>
        <dbReference type="EMBL" id="TDG45909.1"/>
    </source>
</evidence>
<feature type="region of interest" description="Disordered" evidence="1">
    <location>
        <begin position="1"/>
        <end position="63"/>
    </location>
</feature>
<evidence type="ECO:0000313" key="3">
    <source>
        <dbReference type="Proteomes" id="UP000295192"/>
    </source>
</evidence>
<proteinExistence type="predicted"/>
<gene>
    <name evidence="2" type="ORF">AWZ03_007629</name>
</gene>
<protein>
    <submittedName>
        <fullName evidence="2">Uncharacterized protein</fullName>
    </submittedName>
</protein>
<feature type="compositionally biased region" description="Acidic residues" evidence="1">
    <location>
        <begin position="33"/>
        <end position="50"/>
    </location>
</feature>
<dbReference type="AlphaFoldDB" id="A0A484BB45"/>
<comment type="caution">
    <text evidence="2">The sequence shown here is derived from an EMBL/GenBank/DDBJ whole genome shotgun (WGS) entry which is preliminary data.</text>
</comment>